<proteinExistence type="predicted"/>
<dbReference type="EMBL" id="LAZR01000110">
    <property type="protein sequence ID" value="KKN90415.1"/>
    <property type="molecule type" value="Genomic_DNA"/>
</dbReference>
<evidence type="ECO:0000313" key="1">
    <source>
        <dbReference type="EMBL" id="KKN90415.1"/>
    </source>
</evidence>
<sequence>MNDFRQAIKQTAVRGETGALQLVHHATLASYDVSQTAPFTHFGTRISAKTRVPATGARLISAYLNIKNALRVLDVDDDHSPEHIADSIEESHPDLMRDYIEEMRTLEPGMQEEYLIEILQDAGYDGLCYFNRHEDPGSMTWMILSPDQLYLQRDARSMTADPWDLDLNTFVGPSIVSDVFSIDGGEESYEHLVEALIEEGGTLPVVARDTQGWEARWLDDWEPQATLGLFDPTGTYKGFYMSGQVWVEPDARGAARSSLMIIAAADMLGGSPSQNWEGMGFSPAGYAAHEKAYRIAKECMPVTEPVDLGASIDDFEL</sequence>
<reference evidence="1" key="1">
    <citation type="journal article" date="2015" name="Nature">
        <title>Complex archaea that bridge the gap between prokaryotes and eukaryotes.</title>
        <authorList>
            <person name="Spang A."/>
            <person name="Saw J.H."/>
            <person name="Jorgensen S.L."/>
            <person name="Zaremba-Niedzwiedzka K."/>
            <person name="Martijn J."/>
            <person name="Lind A.E."/>
            <person name="van Eijk R."/>
            <person name="Schleper C."/>
            <person name="Guy L."/>
            <person name="Ettema T.J."/>
        </authorList>
    </citation>
    <scope>NUCLEOTIDE SEQUENCE</scope>
</reference>
<dbReference type="AlphaFoldDB" id="A0A0F9UB57"/>
<organism evidence="1">
    <name type="scientific">marine sediment metagenome</name>
    <dbReference type="NCBI Taxonomy" id="412755"/>
    <lineage>
        <taxon>unclassified sequences</taxon>
        <taxon>metagenomes</taxon>
        <taxon>ecological metagenomes</taxon>
    </lineage>
</organism>
<accession>A0A0F9UB57</accession>
<name>A0A0F9UB57_9ZZZZ</name>
<comment type="caution">
    <text evidence="1">The sequence shown here is derived from an EMBL/GenBank/DDBJ whole genome shotgun (WGS) entry which is preliminary data.</text>
</comment>
<gene>
    <name evidence="1" type="ORF">LCGC14_0227840</name>
</gene>
<protein>
    <submittedName>
        <fullName evidence="1">Uncharacterized protein</fullName>
    </submittedName>
</protein>